<evidence type="ECO:0000313" key="2">
    <source>
        <dbReference type="Proteomes" id="UP000241769"/>
    </source>
</evidence>
<dbReference type="InterPro" id="IPR002347">
    <property type="entry name" value="SDR_fam"/>
</dbReference>
<dbReference type="SUPFAM" id="SSF51735">
    <property type="entry name" value="NAD(P)-binding Rossmann-fold domains"/>
    <property type="match status" value="1"/>
</dbReference>
<dbReference type="GO" id="GO:0008202">
    <property type="term" value="P:steroid metabolic process"/>
    <property type="evidence" value="ECO:0007669"/>
    <property type="project" value="TreeGrafter"/>
</dbReference>
<keyword evidence="2" id="KW-1185">Reference proteome</keyword>
<dbReference type="Gene3D" id="3.40.50.720">
    <property type="entry name" value="NAD(P)-binding Rossmann-like Domain"/>
    <property type="match status" value="1"/>
</dbReference>
<dbReference type="InParanoid" id="A0A2P6NZN7"/>
<reference evidence="1 2" key="1">
    <citation type="journal article" date="2018" name="Genome Biol. Evol.">
        <title>Multiple Roots of Fruiting Body Formation in Amoebozoa.</title>
        <authorList>
            <person name="Hillmann F."/>
            <person name="Forbes G."/>
            <person name="Novohradska S."/>
            <person name="Ferling I."/>
            <person name="Riege K."/>
            <person name="Groth M."/>
            <person name="Westermann M."/>
            <person name="Marz M."/>
            <person name="Spaller T."/>
            <person name="Winckler T."/>
            <person name="Schaap P."/>
            <person name="Glockner G."/>
        </authorList>
    </citation>
    <scope>NUCLEOTIDE SEQUENCE [LARGE SCALE GENOMIC DNA]</scope>
    <source>
        <strain evidence="1 2">Jena</strain>
    </source>
</reference>
<dbReference type="OrthoDB" id="2102561at2759"/>
<protein>
    <submittedName>
        <fullName evidence="1">Estradiol 17-beta-dehydrogenase 2</fullName>
    </submittedName>
</protein>
<dbReference type="PANTHER" id="PTHR43313">
    <property type="entry name" value="SHORT-CHAIN DEHYDROGENASE/REDUCTASE FAMILY 9C"/>
    <property type="match status" value="1"/>
</dbReference>
<accession>A0A2P6NZN7</accession>
<organism evidence="1 2">
    <name type="scientific">Planoprotostelium fungivorum</name>
    <dbReference type="NCBI Taxonomy" id="1890364"/>
    <lineage>
        <taxon>Eukaryota</taxon>
        <taxon>Amoebozoa</taxon>
        <taxon>Evosea</taxon>
        <taxon>Variosea</taxon>
        <taxon>Cavosteliida</taxon>
        <taxon>Cavosteliaceae</taxon>
        <taxon>Planoprotostelium</taxon>
    </lineage>
</organism>
<name>A0A2P6NZN7_9EUKA</name>
<dbReference type="AlphaFoldDB" id="A0A2P6NZN7"/>
<dbReference type="PRINTS" id="PR00081">
    <property type="entry name" value="GDHRDH"/>
</dbReference>
<sequence>MVLVKYLLCVILTLAEWISLFIDRLERFLFTLISIFLRIEPLPRVDRSRSAVIVTFAHQGIGRYLAFKLSDRGYTVFAMVSNTDESIELLEGWKKRTKTEKMRGKLLPLVWDASSSTRRDATLTVIREILTEERWRLHALINCGTTGRSMLFSASTYNCIRQVFDDNYFTPLDVTRDFLSLLLRIPGGRVLHMGSIAGFTPLPVMGLISSTKAALNMTSRVMMTEMSPLGLSVSNIEAGLVLAGDPFYTYSESNGHAEDSVKLEDNPDTWMTADDVGTAEYHVCSRLRYFAGFSSSYGRYARERGKCGGQSRTHSSHLARVYSVGMDTKMMRMIMWLLGNNLGSLVGQKVASFI</sequence>
<dbReference type="EMBL" id="MDYQ01000003">
    <property type="protein sequence ID" value="PRP89414.1"/>
    <property type="molecule type" value="Genomic_DNA"/>
</dbReference>
<proteinExistence type="predicted"/>
<gene>
    <name evidence="1" type="ORF">PROFUN_01277</name>
</gene>
<dbReference type="InterPro" id="IPR036291">
    <property type="entry name" value="NAD(P)-bd_dom_sf"/>
</dbReference>
<dbReference type="STRING" id="1890364.A0A2P6NZN7"/>
<dbReference type="Pfam" id="PF00106">
    <property type="entry name" value="adh_short"/>
    <property type="match status" value="1"/>
</dbReference>
<comment type="caution">
    <text evidence="1">The sequence shown here is derived from an EMBL/GenBank/DDBJ whole genome shotgun (WGS) entry which is preliminary data.</text>
</comment>
<evidence type="ECO:0000313" key="1">
    <source>
        <dbReference type="EMBL" id="PRP89414.1"/>
    </source>
</evidence>
<dbReference type="Proteomes" id="UP000241769">
    <property type="component" value="Unassembled WGS sequence"/>
</dbReference>
<dbReference type="GO" id="GO:0016491">
    <property type="term" value="F:oxidoreductase activity"/>
    <property type="evidence" value="ECO:0007669"/>
    <property type="project" value="TreeGrafter"/>
</dbReference>
<dbReference type="PANTHER" id="PTHR43313:SF1">
    <property type="entry name" value="3BETA-HYDROXYSTEROID DEHYDROGENASE DHS-16"/>
    <property type="match status" value="1"/>
</dbReference>